<dbReference type="AlphaFoldDB" id="A0A0L8GE53"/>
<dbReference type="EMBL" id="KQ422230">
    <property type="protein sequence ID" value="KOF75307.1"/>
    <property type="molecule type" value="Genomic_DNA"/>
</dbReference>
<accession>A0A0L8GE53</accession>
<evidence type="ECO:0000256" key="1">
    <source>
        <dbReference type="SAM" id="MobiDB-lite"/>
    </source>
</evidence>
<sequence length="143" mass="15791">MLGIFTTPKENLNASSAEIVYGAPLTVPGEFLPNVKSNPDVKKYLAQLRDSVGQLHPIPMSTHGTPRSSIPNHPRSSMTSAWLTSHLRQIIPSPKWRTTRVSINRLKPAYLDIKSPVQVAQPPNKGHSRQITLTLGKEQLPKS</sequence>
<evidence type="ECO:0000313" key="2">
    <source>
        <dbReference type="EMBL" id="KOF75307.1"/>
    </source>
</evidence>
<name>A0A0L8GE53_OCTBM</name>
<proteinExistence type="predicted"/>
<feature type="compositionally biased region" description="Polar residues" evidence="1">
    <location>
        <begin position="62"/>
        <end position="77"/>
    </location>
</feature>
<protein>
    <submittedName>
        <fullName evidence="2">Uncharacterized protein</fullName>
    </submittedName>
</protein>
<organism evidence="2">
    <name type="scientific">Octopus bimaculoides</name>
    <name type="common">California two-spotted octopus</name>
    <dbReference type="NCBI Taxonomy" id="37653"/>
    <lineage>
        <taxon>Eukaryota</taxon>
        <taxon>Metazoa</taxon>
        <taxon>Spiralia</taxon>
        <taxon>Lophotrochozoa</taxon>
        <taxon>Mollusca</taxon>
        <taxon>Cephalopoda</taxon>
        <taxon>Coleoidea</taxon>
        <taxon>Octopodiformes</taxon>
        <taxon>Octopoda</taxon>
        <taxon>Incirrata</taxon>
        <taxon>Octopodidae</taxon>
        <taxon>Octopus</taxon>
    </lineage>
</organism>
<feature type="region of interest" description="Disordered" evidence="1">
    <location>
        <begin position="56"/>
        <end position="77"/>
    </location>
</feature>
<gene>
    <name evidence="2" type="ORF">OCBIM_22034961mg</name>
</gene>
<dbReference type="OrthoDB" id="6119557at2759"/>
<feature type="region of interest" description="Disordered" evidence="1">
    <location>
        <begin position="118"/>
        <end position="143"/>
    </location>
</feature>
<reference evidence="2" key="1">
    <citation type="submission" date="2015-07" db="EMBL/GenBank/DDBJ databases">
        <title>MeaNS - Measles Nucleotide Surveillance Program.</title>
        <authorList>
            <person name="Tran T."/>
            <person name="Druce J."/>
        </authorList>
    </citation>
    <scope>NUCLEOTIDE SEQUENCE</scope>
    <source>
        <strain evidence="2">UCB-OBI-ISO-001</strain>
        <tissue evidence="2">Gonad</tissue>
    </source>
</reference>